<dbReference type="EMBL" id="KN442546">
    <property type="protein sequence ID" value="KHG27825.1"/>
    <property type="molecule type" value="Genomic_DNA"/>
</dbReference>
<dbReference type="EMBL" id="KN427964">
    <property type="protein sequence ID" value="KHG24212.1"/>
    <property type="molecule type" value="Genomic_DNA"/>
</dbReference>
<gene>
    <name evidence="1" type="ORF">F383_06912</name>
    <name evidence="2" type="ORF">F383_13870</name>
</gene>
<protein>
    <submittedName>
        <fullName evidence="2">Uncharacterized protein</fullName>
    </submittedName>
</protein>
<reference evidence="2" key="1">
    <citation type="submission" date="2014-09" db="EMBL/GenBank/DDBJ databases">
        <title>G. arboreum L. cv. AKA8401 A2 genome assembly version 1.0.</title>
        <authorList>
            <person name="Mudge J."/>
            <person name="Ramaraj T."/>
            <person name="Lindquist I.E."/>
            <person name="Bharti A.K."/>
            <person name="Sundararajan A."/>
            <person name="Cameron C.T."/>
            <person name="Woodward J.E."/>
            <person name="May G.D."/>
            <person name="Brubaker C."/>
            <person name="Broadhvest J."/>
            <person name="Wilkins T.A."/>
        </authorList>
    </citation>
    <scope>NUCLEOTIDE SEQUENCE</scope>
</reference>
<dbReference type="AlphaFoldDB" id="A0A0B0PS53"/>
<reference evidence="3" key="2">
    <citation type="submission" date="2014-09" db="EMBL/GenBank/DDBJ databases">
        <authorList>
            <person name="Mudge J."/>
            <person name="Ramaraj T."/>
            <person name="Lindquist I.E."/>
            <person name="Bharti A.K."/>
            <person name="Sundararajan A."/>
            <person name="Cameron C.T."/>
            <person name="Woodward J.E."/>
            <person name="May G.D."/>
            <person name="Brubaker C."/>
            <person name="Broadhvest J."/>
            <person name="Wilkins T.A."/>
        </authorList>
    </citation>
    <scope>NUCLEOTIDE SEQUENCE</scope>
    <source>
        <strain evidence="3">cv. AKA8401</strain>
    </source>
</reference>
<name>A0A0B0PS53_GOSAR</name>
<organism evidence="2 3">
    <name type="scientific">Gossypium arboreum</name>
    <name type="common">Tree cotton</name>
    <name type="synonym">Gossypium nanking</name>
    <dbReference type="NCBI Taxonomy" id="29729"/>
    <lineage>
        <taxon>Eukaryota</taxon>
        <taxon>Viridiplantae</taxon>
        <taxon>Streptophyta</taxon>
        <taxon>Embryophyta</taxon>
        <taxon>Tracheophyta</taxon>
        <taxon>Spermatophyta</taxon>
        <taxon>Magnoliopsida</taxon>
        <taxon>eudicotyledons</taxon>
        <taxon>Gunneridae</taxon>
        <taxon>Pentapetalae</taxon>
        <taxon>rosids</taxon>
        <taxon>malvids</taxon>
        <taxon>Malvales</taxon>
        <taxon>Malvaceae</taxon>
        <taxon>Malvoideae</taxon>
        <taxon>Gossypium</taxon>
    </lineage>
</organism>
<proteinExistence type="predicted"/>
<evidence type="ECO:0000313" key="2">
    <source>
        <dbReference type="EMBL" id="KHG27825.1"/>
    </source>
</evidence>
<evidence type="ECO:0000313" key="1">
    <source>
        <dbReference type="EMBL" id="KHG24212.1"/>
    </source>
</evidence>
<accession>A0A0B0PS53</accession>
<dbReference type="Proteomes" id="UP000032142">
    <property type="component" value="Unassembled WGS sequence"/>
</dbReference>
<keyword evidence="3" id="KW-1185">Reference proteome</keyword>
<sequence length="51" mass="5669">MPNAPLPVAVLTRSTRIRQPNRHQNRYWCKARVRGCAGSGTEVAGVRLHEG</sequence>
<evidence type="ECO:0000313" key="3">
    <source>
        <dbReference type="Proteomes" id="UP000032142"/>
    </source>
</evidence>